<sequence>MMSPLVPLVLLAPHPAHRGGTITARKERADSVRNRAALLAAAARLFKDADDPDTVKMADIAQAAGAGKGTVFRHFSDRVGLVRALVVEETQQLREQVVDGPPPLGPGAPVAERVPALMAALLDLKLNQRTLMLAMERAGAGSPYLNPAYGLWHSEVAGMLSGVHRREDADYLAHALLAAVRSDLVEHLTSQGVSAGQLHAGLRRLCASVLAHPADGGV</sequence>
<dbReference type="InterPro" id="IPR009057">
    <property type="entry name" value="Homeodomain-like_sf"/>
</dbReference>
<reference evidence="5" key="1">
    <citation type="journal article" date="2019" name="Int. J. Syst. Evol. Microbiol.">
        <title>The Global Catalogue of Microorganisms (GCM) 10K type strain sequencing project: providing services to taxonomists for standard genome sequencing and annotation.</title>
        <authorList>
            <consortium name="The Broad Institute Genomics Platform"/>
            <consortium name="The Broad Institute Genome Sequencing Center for Infectious Disease"/>
            <person name="Wu L."/>
            <person name="Ma J."/>
        </authorList>
    </citation>
    <scope>NUCLEOTIDE SEQUENCE [LARGE SCALE GENOMIC DNA]</scope>
    <source>
        <strain evidence="5">JCM 9092</strain>
    </source>
</reference>
<gene>
    <name evidence="4" type="ORF">GCM10010449_58110</name>
</gene>
<organism evidence="4 5">
    <name type="scientific">Streptomyces rectiviolaceus</name>
    <dbReference type="NCBI Taxonomy" id="332591"/>
    <lineage>
        <taxon>Bacteria</taxon>
        <taxon>Bacillati</taxon>
        <taxon>Actinomycetota</taxon>
        <taxon>Actinomycetes</taxon>
        <taxon>Kitasatosporales</taxon>
        <taxon>Streptomycetaceae</taxon>
        <taxon>Streptomyces</taxon>
    </lineage>
</organism>
<dbReference type="Pfam" id="PF00440">
    <property type="entry name" value="TetR_N"/>
    <property type="match status" value="1"/>
</dbReference>
<feature type="DNA-binding region" description="H-T-H motif" evidence="2">
    <location>
        <begin position="56"/>
        <end position="75"/>
    </location>
</feature>
<dbReference type="Proteomes" id="UP001501637">
    <property type="component" value="Unassembled WGS sequence"/>
</dbReference>
<dbReference type="SUPFAM" id="SSF46689">
    <property type="entry name" value="Homeodomain-like"/>
    <property type="match status" value="1"/>
</dbReference>
<dbReference type="PANTHER" id="PTHR30055:SF209">
    <property type="entry name" value="POSSIBLE TRANSCRIPTIONAL REGULATORY PROTEIN (PROBABLY TETR-FAMILY)"/>
    <property type="match status" value="1"/>
</dbReference>
<feature type="domain" description="HTH tetR-type" evidence="3">
    <location>
        <begin position="32"/>
        <end position="93"/>
    </location>
</feature>
<proteinExistence type="predicted"/>
<accession>A0ABP6MX67</accession>
<evidence type="ECO:0000313" key="4">
    <source>
        <dbReference type="EMBL" id="GAA3129286.1"/>
    </source>
</evidence>
<comment type="caution">
    <text evidence="4">The sequence shown here is derived from an EMBL/GenBank/DDBJ whole genome shotgun (WGS) entry which is preliminary data.</text>
</comment>
<evidence type="ECO:0000259" key="3">
    <source>
        <dbReference type="PROSITE" id="PS50977"/>
    </source>
</evidence>
<evidence type="ECO:0000313" key="5">
    <source>
        <dbReference type="Proteomes" id="UP001501637"/>
    </source>
</evidence>
<keyword evidence="5" id="KW-1185">Reference proteome</keyword>
<dbReference type="InterPro" id="IPR001647">
    <property type="entry name" value="HTH_TetR"/>
</dbReference>
<protein>
    <submittedName>
        <fullName evidence="4">TetR/AcrR family transcriptional regulator</fullName>
    </submittedName>
</protein>
<keyword evidence="1 2" id="KW-0238">DNA-binding</keyword>
<dbReference type="EMBL" id="BAAAUG010000118">
    <property type="protein sequence ID" value="GAA3129286.1"/>
    <property type="molecule type" value="Genomic_DNA"/>
</dbReference>
<dbReference type="PROSITE" id="PS50977">
    <property type="entry name" value="HTH_TETR_2"/>
    <property type="match status" value="1"/>
</dbReference>
<name>A0ABP6MX67_9ACTN</name>
<dbReference type="Gene3D" id="1.10.357.10">
    <property type="entry name" value="Tetracycline Repressor, domain 2"/>
    <property type="match status" value="1"/>
</dbReference>
<dbReference type="InterPro" id="IPR050109">
    <property type="entry name" value="HTH-type_TetR-like_transc_reg"/>
</dbReference>
<dbReference type="RefSeq" id="WP_344525683.1">
    <property type="nucleotide sequence ID" value="NZ_BAAAUG010000118.1"/>
</dbReference>
<evidence type="ECO:0000256" key="2">
    <source>
        <dbReference type="PROSITE-ProRule" id="PRU00335"/>
    </source>
</evidence>
<dbReference type="PANTHER" id="PTHR30055">
    <property type="entry name" value="HTH-TYPE TRANSCRIPTIONAL REGULATOR RUTR"/>
    <property type="match status" value="1"/>
</dbReference>
<evidence type="ECO:0000256" key="1">
    <source>
        <dbReference type="ARBA" id="ARBA00023125"/>
    </source>
</evidence>